<dbReference type="InterPro" id="IPR036890">
    <property type="entry name" value="HATPase_C_sf"/>
</dbReference>
<dbReference type="OrthoDB" id="1931120at2"/>
<evidence type="ECO:0000259" key="5">
    <source>
        <dbReference type="PROSITE" id="PS50109"/>
    </source>
</evidence>
<keyword evidence="7" id="KW-0418">Kinase</keyword>
<dbReference type="InterPro" id="IPR004358">
    <property type="entry name" value="Sig_transdc_His_kin-like_C"/>
</dbReference>
<evidence type="ECO:0000313" key="7">
    <source>
        <dbReference type="EMBL" id="CEG57983.1"/>
    </source>
</evidence>
<dbReference type="Gene3D" id="1.10.287.130">
    <property type="match status" value="1"/>
</dbReference>
<dbReference type="KEGG" id="lfa:LFA_2613"/>
<evidence type="ECO:0000313" key="8">
    <source>
        <dbReference type="Proteomes" id="UP000032430"/>
    </source>
</evidence>
<dbReference type="PANTHER" id="PTHR43065:SF50">
    <property type="entry name" value="HISTIDINE KINASE"/>
    <property type="match status" value="1"/>
</dbReference>
<dbReference type="Gene3D" id="3.30.450.40">
    <property type="match status" value="1"/>
</dbReference>
<reference evidence="8" key="1">
    <citation type="submission" date="2014-09" db="EMBL/GenBank/DDBJ databases">
        <authorList>
            <person name="Gomez-Valero L."/>
        </authorList>
    </citation>
    <scope>NUCLEOTIDE SEQUENCE [LARGE SCALE GENOMIC DNA]</scope>
    <source>
        <strain evidence="8">ATCC700992</strain>
    </source>
</reference>
<dbReference type="PROSITE" id="PS50109">
    <property type="entry name" value="HIS_KIN"/>
    <property type="match status" value="1"/>
</dbReference>
<dbReference type="InterPro" id="IPR003661">
    <property type="entry name" value="HisK_dim/P_dom"/>
</dbReference>
<evidence type="ECO:0000256" key="1">
    <source>
        <dbReference type="ARBA" id="ARBA00000085"/>
    </source>
</evidence>
<dbReference type="PRINTS" id="PR00344">
    <property type="entry name" value="BCTRLSENSOR"/>
</dbReference>
<proteinExistence type="predicted"/>
<dbReference type="HOGENOM" id="CLU_000445_114_72_6"/>
<gene>
    <name evidence="7" type="ORF">LFA_2613</name>
</gene>
<dbReference type="SUPFAM" id="SSF52172">
    <property type="entry name" value="CheY-like"/>
    <property type="match status" value="1"/>
</dbReference>
<sequence>MEQKRLLIVDDNEEIHKDFLKILGEKKTDEEIDGLRAMIFGSDESNDIALNMPTFQIDSAYQGEQGLECIQAAKKNNQPYALAFVDVRMPPGWDGIYTIEQLWKMDPDLQVVICTAYSDYSFDDIYRRLNGSDNFLILKKPFDAIEILQLASTLTKKWELSKQAQKRIKKQHTQIEYHLKKSEFLFNLSQLSHTEFSTHGALQLFVNDICKLQHWPVGHIYRVKEQEAHPSVELISTDIWYVENNVIYQDMQKYLSQSSSEVALPLAKRILKNGVPCWLNDDGNQVLLNEDYFMHSIRDGFAVPIRLYDKTIAVAEFYSEQTMLKDPKFLDFITTAANQLGTLLERRQNEKKLKKNYEKVKKLYQELQATQAQLIQHSKLVAIGQLAAGVAHEINNPIAYVISNTKILQGYMSNIQEIISDINNQLLQIDSDSVDKLKEHWVTLLSEKNIPFLQEDIQVLLKECLEGLNRIKEIVGDLKTFSHTDEGELQKANVNQCIDVTLKIVWNELKYKCTVKKEYSDVPLIWCNPRQLNQVFMNLLVNAVQAIPEKGEIIIRTRHNNDLIEIEVQDTGTGIKQEHIEKLFDPFFTTKPVGTGTGLGLSISYNIIKKHQGRIEVKSKLNEGTTFTIYLPAIERKKDSEEDFSTEK</sequence>
<evidence type="ECO:0000256" key="3">
    <source>
        <dbReference type="ARBA" id="ARBA00022553"/>
    </source>
</evidence>
<dbReference type="PROSITE" id="PS50110">
    <property type="entry name" value="RESPONSE_REGULATORY"/>
    <property type="match status" value="1"/>
</dbReference>
<accession>A0A098G655</accession>
<dbReference type="PANTHER" id="PTHR43065">
    <property type="entry name" value="SENSOR HISTIDINE KINASE"/>
    <property type="match status" value="1"/>
</dbReference>
<dbReference type="EC" id="2.7.13.3" evidence="2"/>
<evidence type="ECO:0000259" key="6">
    <source>
        <dbReference type="PROSITE" id="PS50110"/>
    </source>
</evidence>
<feature type="modified residue" description="4-aspartylphosphate" evidence="4">
    <location>
        <position position="86"/>
    </location>
</feature>
<feature type="domain" description="Histidine kinase" evidence="5">
    <location>
        <begin position="389"/>
        <end position="635"/>
    </location>
</feature>
<dbReference type="InterPro" id="IPR011006">
    <property type="entry name" value="CheY-like_superfamily"/>
</dbReference>
<dbReference type="GO" id="GO:0000155">
    <property type="term" value="F:phosphorelay sensor kinase activity"/>
    <property type="evidence" value="ECO:0007669"/>
    <property type="project" value="InterPro"/>
</dbReference>
<dbReference type="Gene3D" id="3.30.565.10">
    <property type="entry name" value="Histidine kinase-like ATPase, C-terminal domain"/>
    <property type="match status" value="1"/>
</dbReference>
<dbReference type="InterPro" id="IPR029016">
    <property type="entry name" value="GAF-like_dom_sf"/>
</dbReference>
<dbReference type="Gene3D" id="3.40.50.2300">
    <property type="match status" value="1"/>
</dbReference>
<feature type="domain" description="Response regulatory" evidence="6">
    <location>
        <begin position="5"/>
        <end position="155"/>
    </location>
</feature>
<evidence type="ECO:0000256" key="4">
    <source>
        <dbReference type="PROSITE-ProRule" id="PRU00169"/>
    </source>
</evidence>
<dbReference type="Pfam" id="PF00072">
    <property type="entry name" value="Response_reg"/>
    <property type="match status" value="1"/>
</dbReference>
<dbReference type="SUPFAM" id="SSF47384">
    <property type="entry name" value="Homodimeric domain of signal transducing histidine kinase"/>
    <property type="match status" value="1"/>
</dbReference>
<dbReference type="RefSeq" id="WP_052673955.1">
    <property type="nucleotide sequence ID" value="NZ_LN614827.1"/>
</dbReference>
<dbReference type="EMBL" id="LN614827">
    <property type="protein sequence ID" value="CEG57983.1"/>
    <property type="molecule type" value="Genomic_DNA"/>
</dbReference>
<protein>
    <recommendedName>
        <fullName evidence="2">histidine kinase</fullName>
        <ecNumber evidence="2">2.7.13.3</ecNumber>
    </recommendedName>
</protein>
<keyword evidence="7" id="KW-0808">Transferase</keyword>
<dbReference type="STRING" id="1212491.LFA_2613"/>
<dbReference type="InterPro" id="IPR001789">
    <property type="entry name" value="Sig_transdc_resp-reg_receiver"/>
</dbReference>
<dbReference type="InterPro" id="IPR003594">
    <property type="entry name" value="HATPase_dom"/>
</dbReference>
<keyword evidence="8" id="KW-1185">Reference proteome</keyword>
<organism evidence="7 8">
    <name type="scientific">Legionella fallonii LLAP-10</name>
    <dbReference type="NCBI Taxonomy" id="1212491"/>
    <lineage>
        <taxon>Bacteria</taxon>
        <taxon>Pseudomonadati</taxon>
        <taxon>Pseudomonadota</taxon>
        <taxon>Gammaproteobacteria</taxon>
        <taxon>Legionellales</taxon>
        <taxon>Legionellaceae</taxon>
        <taxon>Legionella</taxon>
    </lineage>
</organism>
<dbReference type="Proteomes" id="UP000032430">
    <property type="component" value="Chromosome I"/>
</dbReference>
<dbReference type="SUPFAM" id="SSF55781">
    <property type="entry name" value="GAF domain-like"/>
    <property type="match status" value="1"/>
</dbReference>
<evidence type="ECO:0000256" key="2">
    <source>
        <dbReference type="ARBA" id="ARBA00012438"/>
    </source>
</evidence>
<dbReference type="AlphaFoldDB" id="A0A098G655"/>
<dbReference type="InterPro" id="IPR036097">
    <property type="entry name" value="HisK_dim/P_sf"/>
</dbReference>
<dbReference type="Pfam" id="PF02518">
    <property type="entry name" value="HATPase_c"/>
    <property type="match status" value="1"/>
</dbReference>
<comment type="catalytic activity">
    <reaction evidence="1">
        <text>ATP + protein L-histidine = ADP + protein N-phospho-L-histidine.</text>
        <dbReference type="EC" id="2.7.13.3"/>
    </reaction>
</comment>
<dbReference type="InterPro" id="IPR005467">
    <property type="entry name" value="His_kinase_dom"/>
</dbReference>
<keyword evidence="3 4" id="KW-0597">Phosphoprotein</keyword>
<dbReference type="CDD" id="cd00082">
    <property type="entry name" value="HisKA"/>
    <property type="match status" value="1"/>
</dbReference>
<dbReference type="SUPFAM" id="SSF55874">
    <property type="entry name" value="ATPase domain of HSP90 chaperone/DNA topoisomerase II/histidine kinase"/>
    <property type="match status" value="1"/>
</dbReference>
<dbReference type="SMART" id="SM00388">
    <property type="entry name" value="HisKA"/>
    <property type="match status" value="1"/>
</dbReference>
<name>A0A098G655_9GAMM</name>
<dbReference type="SMART" id="SM00387">
    <property type="entry name" value="HATPase_c"/>
    <property type="match status" value="1"/>
</dbReference>